<reference evidence="1" key="1">
    <citation type="submission" date="2020-11" db="EMBL/GenBank/DDBJ databases">
        <authorList>
            <consortium name="DOE Joint Genome Institute"/>
            <person name="Ahrendt S."/>
            <person name="Riley R."/>
            <person name="Andreopoulos W."/>
            <person name="Labutti K."/>
            <person name="Pangilinan J."/>
            <person name="Ruiz-Duenas F.J."/>
            <person name="Barrasa J.M."/>
            <person name="Sanchez-Garcia M."/>
            <person name="Camarero S."/>
            <person name="Miyauchi S."/>
            <person name="Serrano A."/>
            <person name="Linde D."/>
            <person name="Babiker R."/>
            <person name="Drula E."/>
            <person name="Ayuso-Fernandez I."/>
            <person name="Pacheco R."/>
            <person name="Padilla G."/>
            <person name="Ferreira P."/>
            <person name="Barriuso J."/>
            <person name="Kellner H."/>
            <person name="Castanera R."/>
            <person name="Alfaro M."/>
            <person name="Ramirez L."/>
            <person name="Pisabarro A.G."/>
            <person name="Kuo A."/>
            <person name="Tritt A."/>
            <person name="Lipzen A."/>
            <person name="He G."/>
            <person name="Yan M."/>
            <person name="Ng V."/>
            <person name="Cullen D."/>
            <person name="Martin F."/>
            <person name="Rosso M.-N."/>
            <person name="Henrissat B."/>
            <person name="Hibbett D."/>
            <person name="Martinez A.T."/>
            <person name="Grigoriev I.V."/>
        </authorList>
    </citation>
    <scope>NUCLEOTIDE SEQUENCE</scope>
    <source>
        <strain evidence="1">CIRM-BRFM 674</strain>
    </source>
</reference>
<feature type="non-terminal residue" evidence="1">
    <location>
        <position position="1"/>
    </location>
</feature>
<dbReference type="AlphaFoldDB" id="A0A9P6CQB5"/>
<name>A0A9P6CQB5_9AGAR</name>
<gene>
    <name evidence="1" type="ORF">BDN70DRAFT_814948</name>
</gene>
<dbReference type="EMBL" id="MU155357">
    <property type="protein sequence ID" value="KAF9474892.1"/>
    <property type="molecule type" value="Genomic_DNA"/>
</dbReference>
<evidence type="ECO:0000313" key="2">
    <source>
        <dbReference type="Proteomes" id="UP000807469"/>
    </source>
</evidence>
<proteinExistence type="predicted"/>
<protein>
    <submittedName>
        <fullName evidence="1">Uncharacterized protein</fullName>
    </submittedName>
</protein>
<sequence length="115" mass="13702">RIEWCRARARAHRWQEECLLLAEEMTRVQAYFSYQAGRWEQLSKDPPLINVVSIDDEQVDREDLQSIINGKRAYTLRQADIQRTMLKFCQSKWIGLSEKLLTMEGRDARVMVERQ</sequence>
<evidence type="ECO:0000313" key="1">
    <source>
        <dbReference type="EMBL" id="KAF9474892.1"/>
    </source>
</evidence>
<dbReference type="OrthoDB" id="3263473at2759"/>
<accession>A0A9P6CQB5</accession>
<dbReference type="Proteomes" id="UP000807469">
    <property type="component" value="Unassembled WGS sequence"/>
</dbReference>
<comment type="caution">
    <text evidence="1">The sequence shown here is derived from an EMBL/GenBank/DDBJ whole genome shotgun (WGS) entry which is preliminary data.</text>
</comment>
<keyword evidence="2" id="KW-1185">Reference proteome</keyword>
<organism evidence="1 2">
    <name type="scientific">Pholiota conissans</name>
    <dbReference type="NCBI Taxonomy" id="109636"/>
    <lineage>
        <taxon>Eukaryota</taxon>
        <taxon>Fungi</taxon>
        <taxon>Dikarya</taxon>
        <taxon>Basidiomycota</taxon>
        <taxon>Agaricomycotina</taxon>
        <taxon>Agaricomycetes</taxon>
        <taxon>Agaricomycetidae</taxon>
        <taxon>Agaricales</taxon>
        <taxon>Agaricineae</taxon>
        <taxon>Strophariaceae</taxon>
        <taxon>Pholiota</taxon>
    </lineage>
</organism>